<dbReference type="Proteomes" id="UP001168579">
    <property type="component" value="Unassembled WGS sequence"/>
</dbReference>
<accession>A0ABT8RU19</accession>
<gene>
    <name evidence="1" type="ORF">Q2T41_14670</name>
</gene>
<name>A0ABT8RU19_9FLAO</name>
<dbReference type="EMBL" id="JAUKUC010000001">
    <property type="protein sequence ID" value="MDO1513902.1"/>
    <property type="molecule type" value="Genomic_DNA"/>
</dbReference>
<evidence type="ECO:0000313" key="2">
    <source>
        <dbReference type="Proteomes" id="UP001168579"/>
    </source>
</evidence>
<reference evidence="1" key="1">
    <citation type="journal article" date="2014" name="Int. J. Syst. Evol. Microbiol.">
        <title>Complete genome of a new Firmicutes species belonging to the dominant human colonic microbiota ('Ruminococcus bicirculans') reveals two chromosomes and a selective capacity to utilize plant glucans.</title>
        <authorList>
            <consortium name="NISC Comparative Sequencing Program"/>
            <person name="Wegmann U."/>
            <person name="Louis P."/>
            <person name="Goesmann A."/>
            <person name="Henrissat B."/>
            <person name="Duncan S.H."/>
            <person name="Flint H.J."/>
        </authorList>
    </citation>
    <scope>NUCLEOTIDE SEQUENCE</scope>
    <source>
        <strain evidence="1">CECT 8869</strain>
    </source>
</reference>
<organism evidence="1 2">
    <name type="scientific">Maribacter confluentis</name>
    <dbReference type="NCBI Taxonomy" id="1656093"/>
    <lineage>
        <taxon>Bacteria</taxon>
        <taxon>Pseudomonadati</taxon>
        <taxon>Bacteroidota</taxon>
        <taxon>Flavobacteriia</taxon>
        <taxon>Flavobacteriales</taxon>
        <taxon>Flavobacteriaceae</taxon>
        <taxon>Maribacter</taxon>
    </lineage>
</organism>
<protein>
    <submittedName>
        <fullName evidence="1">Uncharacterized protein</fullName>
    </submittedName>
</protein>
<evidence type="ECO:0000313" key="1">
    <source>
        <dbReference type="EMBL" id="MDO1513902.1"/>
    </source>
</evidence>
<comment type="caution">
    <text evidence="1">The sequence shown here is derived from an EMBL/GenBank/DDBJ whole genome shotgun (WGS) entry which is preliminary data.</text>
</comment>
<dbReference type="RefSeq" id="WP_304436681.1">
    <property type="nucleotide sequence ID" value="NZ_JAUKUC010000001.1"/>
</dbReference>
<sequence length="47" mass="5620">MPKYLGFLEDVLQPNRHFMILLKYIAITVRDTISIERVFVTSSFLRF</sequence>
<reference evidence="1" key="2">
    <citation type="submission" date="2023-06" db="EMBL/GenBank/DDBJ databases">
        <authorList>
            <person name="Lucena T."/>
            <person name="Sun Q."/>
        </authorList>
    </citation>
    <scope>NUCLEOTIDE SEQUENCE</scope>
    <source>
        <strain evidence="1">CECT 8869</strain>
    </source>
</reference>
<proteinExistence type="predicted"/>
<keyword evidence="2" id="KW-1185">Reference proteome</keyword>